<feature type="region of interest" description="Disordered" evidence="2">
    <location>
        <begin position="223"/>
        <end position="362"/>
    </location>
</feature>
<reference evidence="5" key="1">
    <citation type="submission" date="2025-08" db="UniProtKB">
        <authorList>
            <consortium name="RefSeq"/>
        </authorList>
    </citation>
    <scope>IDENTIFICATION</scope>
    <source>
        <tissue evidence="5">Gonad</tissue>
    </source>
</reference>
<dbReference type="AlphaFoldDB" id="A0A6P4Y949"/>
<feature type="region of interest" description="Disordered" evidence="2">
    <location>
        <begin position="1"/>
        <end position="33"/>
    </location>
</feature>
<organism evidence="4 5">
    <name type="scientific">Branchiostoma belcheri</name>
    <name type="common">Amphioxus</name>
    <dbReference type="NCBI Taxonomy" id="7741"/>
    <lineage>
        <taxon>Eukaryota</taxon>
        <taxon>Metazoa</taxon>
        <taxon>Chordata</taxon>
        <taxon>Cephalochordata</taxon>
        <taxon>Leptocardii</taxon>
        <taxon>Amphioxiformes</taxon>
        <taxon>Branchiostomatidae</taxon>
        <taxon>Branchiostoma</taxon>
    </lineage>
</organism>
<proteinExistence type="predicted"/>
<keyword evidence="1" id="KW-0479">Metal-binding</keyword>
<feature type="compositionally biased region" description="Acidic residues" evidence="2">
    <location>
        <begin position="175"/>
        <end position="185"/>
    </location>
</feature>
<feature type="compositionally biased region" description="Acidic residues" evidence="2">
    <location>
        <begin position="249"/>
        <end position="258"/>
    </location>
</feature>
<dbReference type="Proteomes" id="UP000515135">
    <property type="component" value="Unplaced"/>
</dbReference>
<name>A0A6P4Y949_BRABE</name>
<feature type="compositionally biased region" description="Basic and acidic residues" evidence="2">
    <location>
        <begin position="80"/>
        <end position="98"/>
    </location>
</feature>
<protein>
    <submittedName>
        <fullName evidence="5">GATA zinc finger domain-containing protein 10-like isoform X3</fullName>
    </submittedName>
</protein>
<evidence type="ECO:0000259" key="3">
    <source>
        <dbReference type="PROSITE" id="PS50158"/>
    </source>
</evidence>
<dbReference type="InterPro" id="IPR001878">
    <property type="entry name" value="Znf_CCHC"/>
</dbReference>
<evidence type="ECO:0000256" key="1">
    <source>
        <dbReference type="PROSITE-ProRule" id="PRU00047"/>
    </source>
</evidence>
<feature type="domain" description="CCHC-type" evidence="3">
    <location>
        <begin position="322"/>
        <end position="337"/>
    </location>
</feature>
<keyword evidence="1" id="KW-0862">Zinc</keyword>
<evidence type="ECO:0000256" key="2">
    <source>
        <dbReference type="SAM" id="MobiDB-lite"/>
    </source>
</evidence>
<dbReference type="SUPFAM" id="SSF57756">
    <property type="entry name" value="Retrovirus zinc finger-like domains"/>
    <property type="match status" value="1"/>
</dbReference>
<dbReference type="GO" id="GO:0008270">
    <property type="term" value="F:zinc ion binding"/>
    <property type="evidence" value="ECO:0007669"/>
    <property type="project" value="UniProtKB-KW"/>
</dbReference>
<dbReference type="GeneID" id="109463066"/>
<dbReference type="PROSITE" id="PS50158">
    <property type="entry name" value="ZF_CCHC"/>
    <property type="match status" value="1"/>
</dbReference>
<accession>A0A6P4Y949</accession>
<feature type="compositionally biased region" description="Low complexity" evidence="2">
    <location>
        <begin position="113"/>
        <end position="122"/>
    </location>
</feature>
<gene>
    <name evidence="5" type="primary">LOC109463066</name>
</gene>
<feature type="compositionally biased region" description="Polar residues" evidence="2">
    <location>
        <begin position="261"/>
        <end position="297"/>
    </location>
</feature>
<feature type="compositionally biased region" description="Polar residues" evidence="2">
    <location>
        <begin position="165"/>
        <end position="174"/>
    </location>
</feature>
<feature type="compositionally biased region" description="Basic residues" evidence="2">
    <location>
        <begin position="350"/>
        <end position="362"/>
    </location>
</feature>
<feature type="compositionally biased region" description="Basic and acidic residues" evidence="2">
    <location>
        <begin position="61"/>
        <end position="70"/>
    </location>
</feature>
<dbReference type="GO" id="GO:0003676">
    <property type="term" value="F:nucleic acid binding"/>
    <property type="evidence" value="ECO:0007669"/>
    <property type="project" value="InterPro"/>
</dbReference>
<dbReference type="RefSeq" id="XP_019615332.1">
    <property type="nucleotide sequence ID" value="XM_019759773.1"/>
</dbReference>
<dbReference type="SMART" id="SM00343">
    <property type="entry name" value="ZnF_C2HC"/>
    <property type="match status" value="1"/>
</dbReference>
<dbReference type="InterPro" id="IPR036875">
    <property type="entry name" value="Znf_CCHC_sf"/>
</dbReference>
<evidence type="ECO:0000313" key="4">
    <source>
        <dbReference type="Proteomes" id="UP000515135"/>
    </source>
</evidence>
<dbReference type="OrthoDB" id="427960at2759"/>
<keyword evidence="4" id="KW-1185">Reference proteome</keyword>
<feature type="compositionally biased region" description="Polar residues" evidence="2">
    <location>
        <begin position="306"/>
        <end position="315"/>
    </location>
</feature>
<evidence type="ECO:0000313" key="5">
    <source>
        <dbReference type="RefSeq" id="XP_019615332.1"/>
    </source>
</evidence>
<feature type="region of interest" description="Disordered" evidence="2">
    <location>
        <begin position="61"/>
        <end position="188"/>
    </location>
</feature>
<keyword evidence="1" id="KW-0863">Zinc-finger</keyword>
<sequence>MEPKRPKSAPPEPQMYLEESYRRRERRTSGNEAMFPRHLMSLLSLESLTFQVQQAPYWSRREQQTREHLVQHAQQLHPYPHREKPSSRNEQQHMERRPAQRQYIPPPKREGWQQKQQQTHPKGQQHKHPQSRDRATQQTHPAQGTPYPRDVSTVGEGAQMAAENKATSMTSGSSEDWDDAIDDWTEGNQDNRELKPVLQQLCKQQLAEGTSEANGFITATVDETEPDSTSVSGSNSPARSVQSARSVFDEEDWVEGEDPLSQRSDLGSLQETTQPGPPNTQDYLMQSGNTTRQPATESRSRRNGTGARSRQSGGTNNFGGACHLCGQKGHKQTDCPSVNVNNGRREQKNGRKGGRGRRNNRW</sequence>
<feature type="compositionally biased region" description="Polar residues" evidence="2">
    <location>
        <begin position="227"/>
        <end position="245"/>
    </location>
</feature>